<protein>
    <submittedName>
        <fullName evidence="2">Uncharacterized protein</fullName>
    </submittedName>
</protein>
<sequence length="81" mass="8735">MELIIRPQGVGNYLVQSTHAPSLEDTTPSPPFRLSTRTTQPPPPPPCARRDPRRTAATRATGEWHGGALALAAAYVAQTEM</sequence>
<dbReference type="AlphaFoldDB" id="A0A1C7M411"/>
<gene>
    <name evidence="2" type="ORF">A0H81_08837</name>
</gene>
<feature type="compositionally biased region" description="Polar residues" evidence="1">
    <location>
        <begin position="17"/>
        <end position="27"/>
    </location>
</feature>
<comment type="caution">
    <text evidence="2">The sequence shown here is derived from an EMBL/GenBank/DDBJ whole genome shotgun (WGS) entry which is preliminary data.</text>
</comment>
<evidence type="ECO:0000256" key="1">
    <source>
        <dbReference type="SAM" id="MobiDB-lite"/>
    </source>
</evidence>
<proteinExistence type="predicted"/>
<reference evidence="2 3" key="1">
    <citation type="submission" date="2016-03" db="EMBL/GenBank/DDBJ databases">
        <title>Whole genome sequencing of Grifola frondosa 9006-11.</title>
        <authorList>
            <person name="Min B."/>
            <person name="Park H."/>
            <person name="Kim J.-G."/>
            <person name="Cho H."/>
            <person name="Oh Y.-L."/>
            <person name="Kong W.-S."/>
            <person name="Choi I.-G."/>
        </authorList>
    </citation>
    <scope>NUCLEOTIDE SEQUENCE [LARGE SCALE GENOMIC DNA]</scope>
    <source>
        <strain evidence="2 3">9006-11</strain>
    </source>
</reference>
<accession>A0A1C7M411</accession>
<name>A0A1C7M411_GRIFR</name>
<organism evidence="2 3">
    <name type="scientific">Grifola frondosa</name>
    <name type="common">Maitake</name>
    <name type="synonym">Polyporus frondosus</name>
    <dbReference type="NCBI Taxonomy" id="5627"/>
    <lineage>
        <taxon>Eukaryota</taxon>
        <taxon>Fungi</taxon>
        <taxon>Dikarya</taxon>
        <taxon>Basidiomycota</taxon>
        <taxon>Agaricomycotina</taxon>
        <taxon>Agaricomycetes</taxon>
        <taxon>Polyporales</taxon>
        <taxon>Grifolaceae</taxon>
        <taxon>Grifola</taxon>
    </lineage>
</organism>
<keyword evidence="3" id="KW-1185">Reference proteome</keyword>
<dbReference type="EMBL" id="LUGG01000011">
    <property type="protein sequence ID" value="OBZ71641.1"/>
    <property type="molecule type" value="Genomic_DNA"/>
</dbReference>
<feature type="region of interest" description="Disordered" evidence="1">
    <location>
        <begin position="17"/>
        <end position="62"/>
    </location>
</feature>
<dbReference type="Proteomes" id="UP000092993">
    <property type="component" value="Unassembled WGS sequence"/>
</dbReference>
<evidence type="ECO:0000313" key="2">
    <source>
        <dbReference type="EMBL" id="OBZ71641.1"/>
    </source>
</evidence>
<evidence type="ECO:0000313" key="3">
    <source>
        <dbReference type="Proteomes" id="UP000092993"/>
    </source>
</evidence>